<feature type="domain" description="Elp3/MiaA/NifB-like radical SAM core" evidence="4">
    <location>
        <begin position="10"/>
        <end position="244"/>
    </location>
</feature>
<organism evidence="5 6">
    <name type="scientific">Pararhodospirillum oryzae</name>
    <dbReference type="NCBI Taxonomy" id="478448"/>
    <lineage>
        <taxon>Bacteria</taxon>
        <taxon>Pseudomonadati</taxon>
        <taxon>Pseudomonadota</taxon>
        <taxon>Alphaproteobacteria</taxon>
        <taxon>Rhodospirillales</taxon>
        <taxon>Rhodospirillaceae</taxon>
        <taxon>Pararhodospirillum</taxon>
    </lineage>
</organism>
<dbReference type="GO" id="GO:0051536">
    <property type="term" value="F:iron-sulfur cluster binding"/>
    <property type="evidence" value="ECO:0007669"/>
    <property type="project" value="UniProtKB-KW"/>
</dbReference>
<dbReference type="InterPro" id="IPR007197">
    <property type="entry name" value="rSAM"/>
</dbReference>
<reference evidence="5 6" key="1">
    <citation type="submission" date="2019-07" db="EMBL/GenBank/DDBJ databases">
        <title>Whole genome shotgun sequence of Rhodospirillum oryzae NBRC 107573.</title>
        <authorList>
            <person name="Hosoyama A."/>
            <person name="Uohara A."/>
            <person name="Ohji S."/>
            <person name="Ichikawa N."/>
        </authorList>
    </citation>
    <scope>NUCLEOTIDE SEQUENCE [LARGE SCALE GENOMIC DNA]</scope>
    <source>
        <strain evidence="5 6">NBRC 107573</strain>
    </source>
</reference>
<accession>A0A512H708</accession>
<gene>
    <name evidence="5" type="ORF">ROR02_13010</name>
</gene>
<dbReference type="SFLD" id="SFLDG01084">
    <property type="entry name" value="Uncharacterised_Radical_SAM_Su"/>
    <property type="match status" value="1"/>
</dbReference>
<keyword evidence="1" id="KW-0479">Metal-binding</keyword>
<keyword evidence="2" id="KW-0408">Iron</keyword>
<dbReference type="AlphaFoldDB" id="A0A512H708"/>
<dbReference type="RefSeq" id="WP_246135432.1">
    <property type="nucleotide sequence ID" value="NZ_BJZO01000028.1"/>
</dbReference>
<evidence type="ECO:0000313" key="5">
    <source>
        <dbReference type="EMBL" id="GEO81170.1"/>
    </source>
</evidence>
<sequence>MLVPSKLPASDYVVNPYTGCSFACAYCYASFMGRFVGEPMEAWGSYLSVKVNAVDVFRRDLRRLPLHRRHSTILLSSVTDAWQGVEKKYQLARGVLETLRDERYPGLVSMLTKSPLVLRDVDVIAALDRKEVGITLTTTDDTIGRFMEVHAPRASDRLKALADLNAAGIPTYAFVGPLFPHYRYRRDLLEDLFRRIRESGTRSLFVEHLNTSSYILKRIQPLVDQADPGVKVVYQSARTEDHRRALSEMVRELVEKHGLDLRLERVIDHNLDKKHGGRR</sequence>
<dbReference type="GO" id="GO:0046872">
    <property type="term" value="F:metal ion binding"/>
    <property type="evidence" value="ECO:0007669"/>
    <property type="project" value="UniProtKB-KW"/>
</dbReference>
<protein>
    <submittedName>
        <fullName evidence="5">Radical SAM protein</fullName>
    </submittedName>
</protein>
<dbReference type="SMART" id="SM00729">
    <property type="entry name" value="Elp3"/>
    <property type="match status" value="1"/>
</dbReference>
<dbReference type="Pfam" id="PF04055">
    <property type="entry name" value="Radical_SAM"/>
    <property type="match status" value="1"/>
</dbReference>
<dbReference type="EMBL" id="BJZO01000028">
    <property type="protein sequence ID" value="GEO81170.1"/>
    <property type="molecule type" value="Genomic_DNA"/>
</dbReference>
<keyword evidence="3" id="KW-0411">Iron-sulfur</keyword>
<name>A0A512H708_9PROT</name>
<dbReference type="PANTHER" id="PTHR43432:SF6">
    <property type="entry name" value="RADICAL SAM CORE DOMAIN-CONTAINING PROTEIN"/>
    <property type="match status" value="1"/>
</dbReference>
<evidence type="ECO:0000259" key="4">
    <source>
        <dbReference type="SMART" id="SM00729"/>
    </source>
</evidence>
<dbReference type="Proteomes" id="UP000321567">
    <property type="component" value="Unassembled WGS sequence"/>
</dbReference>
<proteinExistence type="predicted"/>
<evidence type="ECO:0000256" key="2">
    <source>
        <dbReference type="ARBA" id="ARBA00023004"/>
    </source>
</evidence>
<dbReference type="InterPro" id="IPR040086">
    <property type="entry name" value="MJ0683-like"/>
</dbReference>
<evidence type="ECO:0000313" key="6">
    <source>
        <dbReference type="Proteomes" id="UP000321567"/>
    </source>
</evidence>
<evidence type="ECO:0000256" key="1">
    <source>
        <dbReference type="ARBA" id="ARBA00022723"/>
    </source>
</evidence>
<evidence type="ECO:0000256" key="3">
    <source>
        <dbReference type="ARBA" id="ARBA00023014"/>
    </source>
</evidence>
<dbReference type="Gene3D" id="3.80.30.30">
    <property type="match status" value="1"/>
</dbReference>
<keyword evidence="6" id="KW-1185">Reference proteome</keyword>
<dbReference type="SFLD" id="SFLDS00029">
    <property type="entry name" value="Radical_SAM"/>
    <property type="match status" value="1"/>
</dbReference>
<comment type="caution">
    <text evidence="5">The sequence shown here is derived from an EMBL/GenBank/DDBJ whole genome shotgun (WGS) entry which is preliminary data.</text>
</comment>
<dbReference type="GO" id="GO:0003824">
    <property type="term" value="F:catalytic activity"/>
    <property type="evidence" value="ECO:0007669"/>
    <property type="project" value="InterPro"/>
</dbReference>
<dbReference type="PANTHER" id="PTHR43432">
    <property type="entry name" value="SLR0285 PROTEIN"/>
    <property type="match status" value="1"/>
</dbReference>
<dbReference type="InterPro" id="IPR006638">
    <property type="entry name" value="Elp3/MiaA/NifB-like_rSAM"/>
</dbReference>